<dbReference type="Pfam" id="PF08387">
    <property type="entry name" value="FBD"/>
    <property type="match status" value="1"/>
</dbReference>
<dbReference type="AlphaFoldDB" id="A0A8T0VEY1"/>
<dbReference type="EMBL" id="CM029040">
    <property type="protein sequence ID" value="KAG2632947.1"/>
    <property type="molecule type" value="Genomic_DNA"/>
</dbReference>
<feature type="domain" description="FBD" evidence="3">
    <location>
        <begin position="414"/>
        <end position="455"/>
    </location>
</feature>
<dbReference type="CDD" id="cd22160">
    <property type="entry name" value="F-box_AtFBL13-like"/>
    <property type="match status" value="1"/>
</dbReference>
<sequence>MAPRPKRRRSSGPSGAPGGQLAAQIGGFSPAPATDSPDPNLAGAGAGGDGFGSRRQQDPPPVLQAGGGGGGQDLVGAARIGVGDLPDAVLQDIIALLPTKEAGRTPILSSRWRYLWRTTPLNLDCLQLPADLGALAGAVSRILAAHGGPGRCFCVDTRLFHANPRTLDAWLRSRALDGLQELDMCGFRRQNELAPLPLSTFRFSRSLRVAALSECTISDGAAQAFRFPQMKKLELERVSISDASLHRAIAGCPILECLLLGHSVGSRRLRIRSASLTSIGVCSPLLGDDGASTGIVEIIIQDAPSLERLLFPEVHHGLRVSVIAGAAPKLETLGCIYDIDISSRFVFGSMVIEKLRVVGSRSVVSSIKVLGVNIYRLSLDMVIELLMCFPCLEKLYIQSYRSGSNNLWRRKHRNLIRSFDIRLKTIVFHRYRGIKSQINFATFFILNAKLLETMRLEGGHHMDDQSFLARQHEMLQVERRASIGAKIDFTRDKCDHYLTHVKHVHDLSITDPFECTCPPE</sequence>
<evidence type="ECO:0000259" key="2">
    <source>
        <dbReference type="Pfam" id="PF00646"/>
    </source>
</evidence>
<comment type="caution">
    <text evidence="5">The sequence shown here is derived from an EMBL/GenBank/DDBJ whole genome shotgun (WGS) entry which is preliminary data.</text>
</comment>
<dbReference type="Pfam" id="PF00646">
    <property type="entry name" value="F-box"/>
    <property type="match status" value="1"/>
</dbReference>
<dbReference type="InterPro" id="IPR036047">
    <property type="entry name" value="F-box-like_dom_sf"/>
</dbReference>
<proteinExistence type="predicted"/>
<dbReference type="SUPFAM" id="SSF81383">
    <property type="entry name" value="F-box domain"/>
    <property type="match status" value="1"/>
</dbReference>
<dbReference type="InterPro" id="IPR006566">
    <property type="entry name" value="FBD"/>
</dbReference>
<feature type="compositionally biased region" description="Low complexity" evidence="1">
    <location>
        <begin position="11"/>
        <end position="23"/>
    </location>
</feature>
<evidence type="ECO:0000313" key="5">
    <source>
        <dbReference type="EMBL" id="KAG2632947.1"/>
    </source>
</evidence>
<dbReference type="InterPro" id="IPR032675">
    <property type="entry name" value="LRR_dom_sf"/>
</dbReference>
<keyword evidence="6" id="KW-1185">Reference proteome</keyword>
<reference evidence="5" key="1">
    <citation type="submission" date="2020-05" db="EMBL/GenBank/DDBJ databases">
        <title>WGS assembly of Panicum virgatum.</title>
        <authorList>
            <person name="Lovell J.T."/>
            <person name="Jenkins J."/>
            <person name="Shu S."/>
            <person name="Juenger T.E."/>
            <person name="Schmutz J."/>
        </authorList>
    </citation>
    <scope>NUCLEOTIDE SEQUENCE</scope>
    <source>
        <strain evidence="5">AP13</strain>
    </source>
</reference>
<evidence type="ECO:0000259" key="4">
    <source>
        <dbReference type="Pfam" id="PF24758"/>
    </source>
</evidence>
<feature type="domain" description="F-box" evidence="2">
    <location>
        <begin position="84"/>
        <end position="121"/>
    </location>
</feature>
<name>A0A8T0VEY1_PANVG</name>
<dbReference type="PANTHER" id="PTHR32141">
    <property type="match status" value="1"/>
</dbReference>
<evidence type="ECO:0008006" key="7">
    <source>
        <dbReference type="Google" id="ProtNLM"/>
    </source>
</evidence>
<evidence type="ECO:0000256" key="1">
    <source>
        <dbReference type="SAM" id="MobiDB-lite"/>
    </source>
</evidence>
<evidence type="ECO:0000313" key="6">
    <source>
        <dbReference type="Proteomes" id="UP000823388"/>
    </source>
</evidence>
<dbReference type="Gene3D" id="3.80.10.10">
    <property type="entry name" value="Ribonuclease Inhibitor"/>
    <property type="match status" value="1"/>
</dbReference>
<protein>
    <recommendedName>
        <fullName evidence="7">FBD domain-containing protein</fullName>
    </recommendedName>
</protein>
<dbReference type="InterPro" id="IPR055302">
    <property type="entry name" value="F-box_dom-containing"/>
</dbReference>
<accession>A0A8T0VEY1</accession>
<evidence type="ECO:0000259" key="3">
    <source>
        <dbReference type="Pfam" id="PF08387"/>
    </source>
</evidence>
<dbReference type="Pfam" id="PF24758">
    <property type="entry name" value="LRR_At5g56370"/>
    <property type="match status" value="1"/>
</dbReference>
<feature type="compositionally biased region" description="Basic residues" evidence="1">
    <location>
        <begin position="1"/>
        <end position="10"/>
    </location>
</feature>
<dbReference type="SUPFAM" id="SSF52047">
    <property type="entry name" value="RNI-like"/>
    <property type="match status" value="1"/>
</dbReference>
<dbReference type="InterPro" id="IPR001810">
    <property type="entry name" value="F-box_dom"/>
</dbReference>
<organism evidence="5 6">
    <name type="scientific">Panicum virgatum</name>
    <name type="common">Blackwell switchgrass</name>
    <dbReference type="NCBI Taxonomy" id="38727"/>
    <lineage>
        <taxon>Eukaryota</taxon>
        <taxon>Viridiplantae</taxon>
        <taxon>Streptophyta</taxon>
        <taxon>Embryophyta</taxon>
        <taxon>Tracheophyta</taxon>
        <taxon>Spermatophyta</taxon>
        <taxon>Magnoliopsida</taxon>
        <taxon>Liliopsida</taxon>
        <taxon>Poales</taxon>
        <taxon>Poaceae</taxon>
        <taxon>PACMAD clade</taxon>
        <taxon>Panicoideae</taxon>
        <taxon>Panicodae</taxon>
        <taxon>Paniceae</taxon>
        <taxon>Panicinae</taxon>
        <taxon>Panicum</taxon>
        <taxon>Panicum sect. Hiantes</taxon>
    </lineage>
</organism>
<dbReference type="InterPro" id="IPR055411">
    <property type="entry name" value="LRR_FXL15/At3g58940/PEG3-like"/>
</dbReference>
<dbReference type="PANTHER" id="PTHR32141:SF179">
    <property type="entry name" value="F-BOX DOMAIN-CONTAINING PROTEIN"/>
    <property type="match status" value="1"/>
</dbReference>
<gene>
    <name evidence="5" type="ORF">PVAP13_2NG142712</name>
</gene>
<feature type="region of interest" description="Disordered" evidence="1">
    <location>
        <begin position="1"/>
        <end position="70"/>
    </location>
</feature>
<dbReference type="Proteomes" id="UP000823388">
    <property type="component" value="Chromosome 2N"/>
</dbReference>
<feature type="domain" description="F-box/LRR-repeat protein 15/At3g58940/PEG3-like LRR" evidence="4">
    <location>
        <begin position="167"/>
        <end position="397"/>
    </location>
</feature>
<dbReference type="InterPro" id="IPR053781">
    <property type="entry name" value="F-box_AtFBL13-like"/>
</dbReference>